<dbReference type="PANTHER" id="PTHR15180:SF1">
    <property type="entry name" value="GENERAL TRANSCRIPTION FACTOR 3C POLYPEPTIDE 1"/>
    <property type="match status" value="1"/>
</dbReference>
<dbReference type="GO" id="GO:0003677">
    <property type="term" value="F:DNA binding"/>
    <property type="evidence" value="ECO:0007669"/>
    <property type="project" value="UniProtKB-KW"/>
</dbReference>
<feature type="compositionally biased region" description="Acidic residues" evidence="6">
    <location>
        <begin position="2615"/>
        <end position="2632"/>
    </location>
</feature>
<feature type="region of interest" description="Disordered" evidence="6">
    <location>
        <begin position="1126"/>
        <end position="1152"/>
    </location>
</feature>
<feature type="compositionally biased region" description="Polar residues" evidence="6">
    <location>
        <begin position="1491"/>
        <end position="1504"/>
    </location>
</feature>
<feature type="compositionally biased region" description="Low complexity" evidence="6">
    <location>
        <begin position="1553"/>
        <end position="1570"/>
    </location>
</feature>
<feature type="region of interest" description="Disordered" evidence="6">
    <location>
        <begin position="630"/>
        <end position="653"/>
    </location>
</feature>
<comment type="subcellular location">
    <subcellularLocation>
        <location evidence="1">Nucleus</location>
    </subcellularLocation>
</comment>
<dbReference type="GO" id="GO:0005634">
    <property type="term" value="C:nucleus"/>
    <property type="evidence" value="ECO:0007669"/>
    <property type="project" value="UniProtKB-SubCell"/>
</dbReference>
<dbReference type="Pfam" id="PF04182">
    <property type="entry name" value="B-block_TFIIIC"/>
    <property type="match status" value="1"/>
</dbReference>
<feature type="region of interest" description="Disordered" evidence="6">
    <location>
        <begin position="498"/>
        <end position="521"/>
    </location>
</feature>
<organism evidence="9 10">
    <name type="scientific">Zopfia rhizophila CBS 207.26</name>
    <dbReference type="NCBI Taxonomy" id="1314779"/>
    <lineage>
        <taxon>Eukaryota</taxon>
        <taxon>Fungi</taxon>
        <taxon>Dikarya</taxon>
        <taxon>Ascomycota</taxon>
        <taxon>Pezizomycotina</taxon>
        <taxon>Dothideomycetes</taxon>
        <taxon>Dothideomycetes incertae sedis</taxon>
        <taxon>Zopfiaceae</taxon>
        <taxon>Zopfia</taxon>
    </lineage>
</organism>
<feature type="region of interest" description="Disordered" evidence="6">
    <location>
        <begin position="817"/>
        <end position="992"/>
    </location>
</feature>
<dbReference type="GO" id="GO:0006384">
    <property type="term" value="P:transcription initiation at RNA polymerase III promoter"/>
    <property type="evidence" value="ECO:0007669"/>
    <property type="project" value="InterPro"/>
</dbReference>
<keyword evidence="5" id="KW-0539">Nucleus</keyword>
<evidence type="ECO:0000256" key="3">
    <source>
        <dbReference type="ARBA" id="ARBA00023125"/>
    </source>
</evidence>
<evidence type="ECO:0000313" key="10">
    <source>
        <dbReference type="Proteomes" id="UP000800200"/>
    </source>
</evidence>
<feature type="region of interest" description="Disordered" evidence="6">
    <location>
        <begin position="108"/>
        <end position="128"/>
    </location>
</feature>
<evidence type="ECO:0000259" key="7">
    <source>
        <dbReference type="Pfam" id="PF04182"/>
    </source>
</evidence>
<dbReference type="InterPro" id="IPR007309">
    <property type="entry name" value="TFIIIC_Bblock-bd"/>
</dbReference>
<dbReference type="PANTHER" id="PTHR15180">
    <property type="entry name" value="GENERAL TRANSCRIPTION FACTOR 3C POLYPEPTIDE 1"/>
    <property type="match status" value="1"/>
</dbReference>
<evidence type="ECO:0000256" key="5">
    <source>
        <dbReference type="ARBA" id="ARBA00023242"/>
    </source>
</evidence>
<evidence type="ECO:0000256" key="1">
    <source>
        <dbReference type="ARBA" id="ARBA00004123"/>
    </source>
</evidence>
<reference evidence="9" key="1">
    <citation type="journal article" date="2020" name="Stud. Mycol.">
        <title>101 Dothideomycetes genomes: a test case for predicting lifestyles and emergence of pathogens.</title>
        <authorList>
            <person name="Haridas S."/>
            <person name="Albert R."/>
            <person name="Binder M."/>
            <person name="Bloem J."/>
            <person name="Labutti K."/>
            <person name="Salamov A."/>
            <person name="Andreopoulos B."/>
            <person name="Baker S."/>
            <person name="Barry K."/>
            <person name="Bills G."/>
            <person name="Bluhm B."/>
            <person name="Cannon C."/>
            <person name="Castanera R."/>
            <person name="Culley D."/>
            <person name="Daum C."/>
            <person name="Ezra D."/>
            <person name="Gonzalez J."/>
            <person name="Henrissat B."/>
            <person name="Kuo A."/>
            <person name="Liang C."/>
            <person name="Lipzen A."/>
            <person name="Lutzoni F."/>
            <person name="Magnuson J."/>
            <person name="Mondo S."/>
            <person name="Nolan M."/>
            <person name="Ohm R."/>
            <person name="Pangilinan J."/>
            <person name="Park H.-J."/>
            <person name="Ramirez L."/>
            <person name="Alfaro M."/>
            <person name="Sun H."/>
            <person name="Tritt A."/>
            <person name="Yoshinaga Y."/>
            <person name="Zwiers L.-H."/>
            <person name="Turgeon B."/>
            <person name="Goodwin S."/>
            <person name="Spatafora J."/>
            <person name="Crous P."/>
            <person name="Grigoriev I."/>
        </authorList>
    </citation>
    <scope>NUCLEOTIDE SEQUENCE</scope>
    <source>
        <strain evidence="9">CBS 207.26</strain>
    </source>
</reference>
<feature type="compositionally biased region" description="Basic and acidic residues" evidence="6">
    <location>
        <begin position="872"/>
        <end position="883"/>
    </location>
</feature>
<evidence type="ECO:0000256" key="6">
    <source>
        <dbReference type="SAM" id="MobiDB-lite"/>
    </source>
</evidence>
<feature type="domain" description="Transcription factor tau subunit sfc3/Tfc3 C-terminal" evidence="8">
    <location>
        <begin position="1964"/>
        <end position="2400"/>
    </location>
</feature>
<feature type="compositionally biased region" description="Basic residues" evidence="6">
    <location>
        <begin position="838"/>
        <end position="849"/>
    </location>
</feature>
<feature type="compositionally biased region" description="Basic residues" evidence="6">
    <location>
        <begin position="1840"/>
        <end position="1849"/>
    </location>
</feature>
<feature type="compositionally biased region" description="Polar residues" evidence="6">
    <location>
        <begin position="886"/>
        <end position="895"/>
    </location>
</feature>
<name>A0A6A6EHM9_9PEZI</name>
<proteinExistence type="predicted"/>
<feature type="compositionally biased region" description="Basic residues" evidence="6">
    <location>
        <begin position="634"/>
        <end position="644"/>
    </location>
</feature>
<gene>
    <name evidence="9" type="ORF">K469DRAFT_747402</name>
</gene>
<dbReference type="GO" id="GO:0042791">
    <property type="term" value="P:5S class rRNA transcription by RNA polymerase III"/>
    <property type="evidence" value="ECO:0007669"/>
    <property type="project" value="TreeGrafter"/>
</dbReference>
<feature type="region of interest" description="Disordered" evidence="6">
    <location>
        <begin position="212"/>
        <end position="239"/>
    </location>
</feature>
<feature type="compositionally biased region" description="Acidic residues" evidence="6">
    <location>
        <begin position="898"/>
        <end position="909"/>
    </location>
</feature>
<keyword evidence="3" id="KW-0238">DNA-binding</keyword>
<dbReference type="InterPro" id="IPR046488">
    <property type="entry name" value="Sfc3/Tfc3_C"/>
</dbReference>
<feature type="domain" description="B-block binding subunit of TFIIIC" evidence="7">
    <location>
        <begin position="287"/>
        <end position="355"/>
    </location>
</feature>
<dbReference type="EMBL" id="ML994619">
    <property type="protein sequence ID" value="KAF2190178.1"/>
    <property type="molecule type" value="Genomic_DNA"/>
</dbReference>
<dbReference type="Pfam" id="PF20222">
    <property type="entry name" value="DUF6581"/>
    <property type="match status" value="1"/>
</dbReference>
<evidence type="ECO:0000259" key="8">
    <source>
        <dbReference type="Pfam" id="PF20222"/>
    </source>
</evidence>
<dbReference type="OrthoDB" id="5403573at2759"/>
<evidence type="ECO:0000256" key="2">
    <source>
        <dbReference type="ARBA" id="ARBA00022553"/>
    </source>
</evidence>
<protein>
    <submittedName>
        <fullName evidence="9">Uncharacterized protein</fullName>
    </submittedName>
</protein>
<evidence type="ECO:0000256" key="4">
    <source>
        <dbReference type="ARBA" id="ARBA00023163"/>
    </source>
</evidence>
<dbReference type="Proteomes" id="UP000800200">
    <property type="component" value="Unassembled WGS sequence"/>
</dbReference>
<dbReference type="InterPro" id="IPR044210">
    <property type="entry name" value="Tfc3-like"/>
</dbReference>
<feature type="region of interest" description="Disordered" evidence="6">
    <location>
        <begin position="1470"/>
        <end position="1670"/>
    </location>
</feature>
<feature type="compositionally biased region" description="Polar residues" evidence="6">
    <location>
        <begin position="947"/>
        <end position="961"/>
    </location>
</feature>
<feature type="compositionally biased region" description="Basic and acidic residues" evidence="6">
    <location>
        <begin position="1941"/>
        <end position="1953"/>
    </location>
</feature>
<keyword evidence="2" id="KW-0597">Phosphoprotein</keyword>
<accession>A0A6A6EHM9</accession>
<dbReference type="GO" id="GO:0000127">
    <property type="term" value="C:transcription factor TFIIIC complex"/>
    <property type="evidence" value="ECO:0007669"/>
    <property type="project" value="InterPro"/>
</dbReference>
<feature type="region of interest" description="Disordered" evidence="6">
    <location>
        <begin position="1248"/>
        <end position="1273"/>
    </location>
</feature>
<evidence type="ECO:0000313" key="9">
    <source>
        <dbReference type="EMBL" id="KAF2190178.1"/>
    </source>
</evidence>
<sequence length="2632" mass="295344">MAKGVDGLIEFLLEETALCGSQGASGADFRRFVHKFYHQPEKSFLATFDDPKLSPGLANLDRKFLEGVWQWLVDHPDIRIVYDQEPRNLSLSEFEALELQEAGLNGATFPHEQQPHVPDGSSQEHTNKQTGVSVYNPLVSQLLRQALEEEGHAVDKTFLNPPNKAQNPTSNSNIPDNIQVRLSGENSVCQHTLINAERPANLEPMISEETSTFQEAKRDTKDPGYVGPRVVGSKRGPRKQRRGIIVTTPVFDEPSCAATVPRIYASQDRTWQAVAGHSIDLKALPYMEFILLSIIASRGSDGILQPELVRLSGQDKRSVPKRTDVLAQKRYIEKRAVNAAGMRTSICVHTKFVKEGHFLREGNAITNVKDVFVNSVFIPSNFVGLLFNMLKDTHIVAMKDLRNKLDMTLKKWNGRAIQSAILRLEETEFIRRVRARRKGSKTVWLICIKLLRPPNDEDIKNLNFKRRRDLAAPVENILEEDEGGDDIMRDLELEVDFDDDDTSGSNNHEEENDMGEVTRTPPQWFPNRLLSNLIFDAVEMGGMSGYNSLILRDMTMGQFWKRPVEAFVCRITDNWEQSQPQHLRHLAIIRDTTVTQEKKFVHYIYRTHRNFQRVVDVGEASWEAVSKEALNRASGKKPKGRPKQRSSEPKDALKLDQWGFPKLQISDFHHRDGKSSLTDCRRAIPLGKRKEESWDRALFLQMGEYKPRSRATPTDSVSRQAMLQRREISRVSNEMKRIHEHAVETVMREAGLGPTSQSGLNRAESDVYNDYGSISPYKHKGRPSSKCPQAIPLLTVEQRIALGLPKKGRLGQHIEDQIRSHRKKAKDPTALPELIVRSKPKPSPSRRKPGVSPLLTREERIARGLPPKGRLKKDVVDQIRTERGLTVSSATPGSGTSTEDDDTAMDDTDLTFTEGFASPGAFDQGQQDSEGASETRPDSLIFRSPPSIESANEPKPSTSVSGKHKPDPTSNNEVPNMKKARGDAETSPLTFRERLTRKTAASSLVDAESSVVASVETQYQSPYAPVNDGQNIIPCQDAEYTPVTPVQTNPQVPTDLKSRIQEIVKKYTDKPGPGIYINPFATRPIPRGRPRKALMAVFKSKRLKEFTWFQHDPTFISRYSLPTGPKRTYKKRKSVQGPDVVNEPPVSCTSDVDPEEETLLIDGARANEVSESSDIERPSLVVKLKLPKPKAATPRVDPLILHSTHPLWNAVNTPPITRLTRYQSPYASVPGNQYAALSTPVARSSLPRTEAETENGCDNASGAETPAAGVPNANEDERNLSVIRELSTVKTGPQKKHGTFTKRGVVLGRGSLHHLRNQILMEIVERCNGLFPGNGEIYPPFFKLWKERVGKTVSLPDKGTVSKAIKDLCDGQPRRLKRMSYRFCTSYGASIDKQILALPHIAPTSPEVRELQKNMSDRHPKRFFPTEICELVGEEPTWGGKAELPPKDMTIEVERLFPSESKLEARILASRKARKDTAETTRGQIIGEQKALNTPTERSTTKQFNRGRRKPGRLDTLNDGTKAPQNKTPYPYTIPTFNIDDLEESDGTERRSPAPSTSSEESISSPRLTSRSTHEDHSSKEASNIHPSSSDSETERENDTSSPDRPPAPQLLASVRTLPKSRPVLPDLDQREPDAGCGPKPKPGIDSTSSSADSYTEADGSGFVNQRPSHFDPHYEYQKVTTLLNPEVRFYPTIGTFSTEYSVKRNACINTLSVGLTKPPPKSLSEIIAEDLGKAPKKTSKFPQAPEHQFDHDVKNIVTWEEQYIDGSIDLGLPEKEKGQDPFINLEFPGKHISIVGTRADSARGRWILYHEGVGKQFTVYYDQLDFVPRVEPALVGGRGGRRAKRGRIRGNEDAGPQKKRRRLRLLTPKPAENDQGGLLDSDNLSTSEEDEVGHHSKSHVRVTKKEALSRQLTLVERLTGRAGDPDQPEPVRRIRRRKRDVIWKPQKHEDGKKKKKKKNPTERVGPTDTFKKLFITLVVAACMSGQEGEVNWNIVTSVFQGDSNFDVSKAKKLCSFMQTRMTSQFQTLTTDFQSRFFEAYEKGEIAPIESIEDYDWARLVTWALTRCKYIEAPLPADRSSLHGFVVEESTYSPFDHRDWARMDIPGYIKGKRALCCSYALPLHEPSQRKSTQHEDDLVKARSWIRSNTATPQSIYNREIASDKLITLGEPILLEALGDLLNRKLLKQWKRNFDRAGRNFDFVTQSAQEFNRNLELQDWMDAVRFKKDLDKAFSCDDPYHHSLQVVPMATTGLVMALSTLVSQGRVKIVPRLPQVNNDLKAPYPKLTVWGFMDGDYSTRHMDRRRLLWPIDAVPTSTYQFGNPLLPTSAPSIPPDSSQETQAWQALPDPPLPDANNPNALLPVWCSINGKVIIWAWWERILNVVLQAIVWQSGITCSEIYRQSKGIIELFEVELVLSWLESVNAISKTHRTNELVKEATFQANEGFWGAFGDHLQGKDWFGEHVSKTPLPDGQGWRHKYNMRKMVAKTAEANDGDEQGRDECATAGVTGEADGAANESTQEEGFPVNVTQKLKQQSRTFFGRIRRNGRYLAPDATMAARSRLFSNVNPTEPPGTDTEGMEMDWEPTGNIAVQPANASFPDPLQNSTPGDECINGEADDDADLDAEGEVDDMI</sequence>
<feature type="compositionally biased region" description="Polar residues" evidence="6">
    <location>
        <begin position="1581"/>
        <end position="1591"/>
    </location>
</feature>
<feature type="region of interest" description="Disordered" evidence="6">
    <location>
        <begin position="2590"/>
        <end position="2632"/>
    </location>
</feature>
<keyword evidence="4" id="KW-0804">Transcription</keyword>
<feature type="region of interest" description="Disordered" evidence="6">
    <location>
        <begin position="1836"/>
        <end position="1966"/>
    </location>
</feature>
<keyword evidence="10" id="KW-1185">Reference proteome</keyword>